<dbReference type="Pfam" id="PF08386">
    <property type="entry name" value="Abhydrolase_4"/>
    <property type="match status" value="1"/>
</dbReference>
<evidence type="ECO:0000256" key="1">
    <source>
        <dbReference type="ARBA" id="ARBA00010088"/>
    </source>
</evidence>
<evidence type="ECO:0000259" key="7">
    <source>
        <dbReference type="Pfam" id="PF08386"/>
    </source>
</evidence>
<evidence type="ECO:0000256" key="4">
    <source>
        <dbReference type="SAM" id="MobiDB-lite"/>
    </source>
</evidence>
<name>A0A1H0SU53_9ACTN</name>
<dbReference type="EMBL" id="FNJR01000004">
    <property type="protein sequence ID" value="SDP45200.1"/>
    <property type="molecule type" value="Genomic_DNA"/>
</dbReference>
<dbReference type="Gene3D" id="3.40.50.1820">
    <property type="entry name" value="alpha/beta hydrolase"/>
    <property type="match status" value="1"/>
</dbReference>
<evidence type="ECO:0000313" key="9">
    <source>
        <dbReference type="Proteomes" id="UP000199497"/>
    </source>
</evidence>
<dbReference type="Proteomes" id="UP000199497">
    <property type="component" value="Unassembled WGS sequence"/>
</dbReference>
<accession>A0A1H0SU53</accession>
<keyword evidence="2 5" id="KW-0732">Signal</keyword>
<feature type="region of interest" description="Disordered" evidence="4">
    <location>
        <begin position="486"/>
        <end position="528"/>
    </location>
</feature>
<feature type="domain" description="AB hydrolase-1" evidence="6">
    <location>
        <begin position="90"/>
        <end position="263"/>
    </location>
</feature>
<gene>
    <name evidence="8" type="ORF">SAMN04487905_104168</name>
</gene>
<feature type="signal peptide" evidence="5">
    <location>
        <begin position="1"/>
        <end position="26"/>
    </location>
</feature>
<keyword evidence="9" id="KW-1185">Reference proteome</keyword>
<organism evidence="8 9">
    <name type="scientific">Actinopolyspora xinjiangensis</name>
    <dbReference type="NCBI Taxonomy" id="405564"/>
    <lineage>
        <taxon>Bacteria</taxon>
        <taxon>Bacillati</taxon>
        <taxon>Actinomycetota</taxon>
        <taxon>Actinomycetes</taxon>
        <taxon>Actinopolysporales</taxon>
        <taxon>Actinopolysporaceae</taxon>
        <taxon>Actinopolyspora</taxon>
    </lineage>
</organism>
<evidence type="ECO:0000256" key="3">
    <source>
        <dbReference type="ARBA" id="ARBA00022801"/>
    </source>
</evidence>
<evidence type="ECO:0000256" key="5">
    <source>
        <dbReference type="SAM" id="SignalP"/>
    </source>
</evidence>
<feature type="domain" description="Peptidase S33 tripeptidyl aminopeptidase-like C-terminal" evidence="7">
    <location>
        <begin position="387"/>
        <end position="483"/>
    </location>
</feature>
<reference evidence="9" key="1">
    <citation type="submission" date="2016-10" db="EMBL/GenBank/DDBJ databases">
        <authorList>
            <person name="Varghese N."/>
            <person name="Submissions S."/>
        </authorList>
    </citation>
    <scope>NUCLEOTIDE SEQUENCE [LARGE SCALE GENOMIC DNA]</scope>
    <source>
        <strain evidence="9">DSM 46732</strain>
    </source>
</reference>
<dbReference type="GO" id="GO:0016787">
    <property type="term" value="F:hydrolase activity"/>
    <property type="evidence" value="ECO:0007669"/>
    <property type="project" value="UniProtKB-KW"/>
</dbReference>
<comment type="similarity">
    <text evidence="1">Belongs to the peptidase S33 family.</text>
</comment>
<dbReference type="SUPFAM" id="SSF53474">
    <property type="entry name" value="alpha/beta-Hydrolases"/>
    <property type="match status" value="1"/>
</dbReference>
<protein>
    <submittedName>
        <fullName evidence="8">TAP-like protein</fullName>
    </submittedName>
</protein>
<dbReference type="STRING" id="405564.SAMN04487905_104168"/>
<dbReference type="InterPro" id="IPR013595">
    <property type="entry name" value="Pept_S33_TAP-like_C"/>
</dbReference>
<dbReference type="PANTHER" id="PTHR43248:SF29">
    <property type="entry name" value="TRIPEPTIDYL AMINOPEPTIDASE"/>
    <property type="match status" value="1"/>
</dbReference>
<dbReference type="InterPro" id="IPR029058">
    <property type="entry name" value="AB_hydrolase_fold"/>
</dbReference>
<dbReference type="Pfam" id="PF00561">
    <property type="entry name" value="Abhydrolase_1"/>
    <property type="match status" value="1"/>
</dbReference>
<feature type="chain" id="PRO_5011632946" evidence="5">
    <location>
        <begin position="27"/>
        <end position="528"/>
    </location>
</feature>
<evidence type="ECO:0000313" key="8">
    <source>
        <dbReference type="EMBL" id="SDP45200.1"/>
    </source>
</evidence>
<dbReference type="RefSeq" id="WP_211481233.1">
    <property type="nucleotide sequence ID" value="NZ_FNJR01000004.1"/>
</dbReference>
<evidence type="ECO:0000256" key="2">
    <source>
        <dbReference type="ARBA" id="ARBA00022729"/>
    </source>
</evidence>
<keyword evidence="3" id="KW-0378">Hydrolase</keyword>
<proteinExistence type="inferred from homology"/>
<dbReference type="InterPro" id="IPR000073">
    <property type="entry name" value="AB_hydrolase_1"/>
</dbReference>
<evidence type="ECO:0000259" key="6">
    <source>
        <dbReference type="Pfam" id="PF00561"/>
    </source>
</evidence>
<dbReference type="InterPro" id="IPR051601">
    <property type="entry name" value="Serine_prot/Carboxylest_S33"/>
</dbReference>
<sequence length="528" mass="58180">MRKHLAVALTAGMLAGIPALTGSAGADVAPDFDPAPIRWEECRDERLRHAGAECGFLRVPLDYTEPNGRMISLAVSRIEHTSPERDYQGVMVVNPGGPGGSGRKLSLLGDSVPDGAGADYDWIGFDPRGVGASEPALSCDADHFSPPRSAYVPFREGVERIRLRRAADYAAACERAAPELLEHLRTTDTVQDLESLREALGRERINYYGFSYGTYIGQVYATKHPRRLRRLVMDGVVDPGEVWYRSNLKQDLAFDRVFGVYTDWIAEHDSVYHLGDTGDEVRRRYYERLAELGRHPAGGVLGPAEWTDVFLPAGYGRHGWENIAEAFSALVHRGDPEPALKLYEAANGPGDNGYAMYLATECTDAEWPRLWSTWRADHWRAFAKAPFETWGNAWYNAPCRTWPVPAGERVRVDGDAVDSALLVNQEFDAATPYSGALEARERFPESALVGVSSGVTHSGSLGGNACVDDRIAAYLAEGTLPERKAGRRADVTCEPLPAPRPESGTARRETRSQRQPDVLRAALRNARR</sequence>
<dbReference type="AlphaFoldDB" id="A0A1H0SU53"/>
<feature type="compositionally biased region" description="Basic and acidic residues" evidence="4">
    <location>
        <begin position="505"/>
        <end position="514"/>
    </location>
</feature>
<dbReference type="PANTHER" id="PTHR43248">
    <property type="entry name" value="2-SUCCINYL-6-HYDROXY-2,4-CYCLOHEXADIENE-1-CARBOXYLATE SYNTHASE"/>
    <property type="match status" value="1"/>
</dbReference>